<feature type="transmembrane region" description="Helical" evidence="1">
    <location>
        <begin position="77"/>
        <end position="101"/>
    </location>
</feature>
<feature type="transmembrane region" description="Helical" evidence="1">
    <location>
        <begin position="113"/>
        <end position="134"/>
    </location>
</feature>
<keyword evidence="1" id="KW-0472">Membrane</keyword>
<keyword evidence="1" id="KW-0812">Transmembrane</keyword>
<dbReference type="EMBL" id="CP116394">
    <property type="protein sequence ID" value="WCE45676.1"/>
    <property type="molecule type" value="Genomic_DNA"/>
</dbReference>
<dbReference type="Proteomes" id="UP001211044">
    <property type="component" value="Chromosome"/>
</dbReference>
<keyword evidence="1" id="KW-1133">Transmembrane helix</keyword>
<organism evidence="2 3">
    <name type="scientific">Winkia neuii subsp. anitrata</name>
    <dbReference type="NCBI Taxonomy" id="29318"/>
    <lineage>
        <taxon>Bacteria</taxon>
        <taxon>Bacillati</taxon>
        <taxon>Actinomycetota</taxon>
        <taxon>Actinomycetes</taxon>
        <taxon>Actinomycetales</taxon>
        <taxon>Actinomycetaceae</taxon>
        <taxon>Winkia</taxon>
    </lineage>
</organism>
<evidence type="ECO:0000313" key="2">
    <source>
        <dbReference type="EMBL" id="WCE45676.1"/>
    </source>
</evidence>
<name>A0AB38XMT9_9ACTO</name>
<accession>A0AB38XMT9</accession>
<feature type="transmembrane region" description="Helical" evidence="1">
    <location>
        <begin position="7"/>
        <end position="30"/>
    </location>
</feature>
<dbReference type="InterPro" id="IPR021517">
    <property type="entry name" value="DUF3180"/>
</dbReference>
<dbReference type="AlphaFoldDB" id="A0AB38XMT9"/>
<evidence type="ECO:0000256" key="1">
    <source>
        <dbReference type="SAM" id="Phobius"/>
    </source>
</evidence>
<protein>
    <submittedName>
        <fullName evidence="2">DUF3180 family protein</fullName>
    </submittedName>
</protein>
<reference evidence="2" key="1">
    <citation type="submission" date="2023-01" db="EMBL/GenBank/DDBJ databases">
        <title>Comparative Genomic Analysis of the Clinically-Derived Winkia Strain NY0527 Provides Evidence into the Taxonomic Reassignment of Winkia neuii and Characterizes Their Virulence Traits.</title>
        <authorList>
            <person name="Cai X."/>
            <person name="Peng Y."/>
            <person name="Li M."/>
            <person name="Qiu Y."/>
            <person name="Wang Y."/>
            <person name="Xu L."/>
            <person name="Hou Q."/>
        </authorList>
    </citation>
    <scope>NUCLEOTIDE SEQUENCE</scope>
    <source>
        <strain evidence="2">NY0527</strain>
    </source>
</reference>
<dbReference type="RefSeq" id="WP_004807302.1">
    <property type="nucleotide sequence ID" value="NZ_CP116394.1"/>
</dbReference>
<gene>
    <name evidence="2" type="ORF">PIG85_08495</name>
</gene>
<feature type="transmembrane region" description="Helical" evidence="1">
    <location>
        <begin position="36"/>
        <end position="56"/>
    </location>
</feature>
<dbReference type="KEGG" id="wne:PIG85_08495"/>
<evidence type="ECO:0000313" key="3">
    <source>
        <dbReference type="Proteomes" id="UP001211044"/>
    </source>
</evidence>
<dbReference type="Pfam" id="PF11377">
    <property type="entry name" value="DUF3180"/>
    <property type="match status" value="1"/>
</dbReference>
<sequence length="158" mass="16371">MVHLKWWAYALLVVAGAGINLVLSAVLLALGELPPTLHPIVGGLIAIMALALLWAGRRVVAYRKKKSSMSPIAAANIALLAQSASIFGAFLAGFAATGIAVALTQLGAHRESAAVSGGVALLAAIFFLIIGLLVQHWCRIDDDDDEGEDGPPRTAQPA</sequence>
<proteinExistence type="predicted"/>